<dbReference type="AlphaFoldDB" id="A0A0F9G993"/>
<organism evidence="1">
    <name type="scientific">marine sediment metagenome</name>
    <dbReference type="NCBI Taxonomy" id="412755"/>
    <lineage>
        <taxon>unclassified sequences</taxon>
        <taxon>metagenomes</taxon>
        <taxon>ecological metagenomes</taxon>
    </lineage>
</organism>
<dbReference type="EMBL" id="LAZR01027313">
    <property type="protein sequence ID" value="KKL66095.1"/>
    <property type="molecule type" value="Genomic_DNA"/>
</dbReference>
<name>A0A0F9G993_9ZZZZ</name>
<gene>
    <name evidence="1" type="ORF">LCGC14_2148360</name>
</gene>
<proteinExistence type="predicted"/>
<protein>
    <submittedName>
        <fullName evidence="1">Uncharacterized protein</fullName>
    </submittedName>
</protein>
<accession>A0A0F9G993</accession>
<evidence type="ECO:0000313" key="1">
    <source>
        <dbReference type="EMBL" id="KKL66095.1"/>
    </source>
</evidence>
<sequence length="23" mass="2461">MTLGGFIPLEVEEFGGLHSNIVT</sequence>
<comment type="caution">
    <text evidence="1">The sequence shown here is derived from an EMBL/GenBank/DDBJ whole genome shotgun (WGS) entry which is preliminary data.</text>
</comment>
<reference evidence="1" key="1">
    <citation type="journal article" date="2015" name="Nature">
        <title>Complex archaea that bridge the gap between prokaryotes and eukaryotes.</title>
        <authorList>
            <person name="Spang A."/>
            <person name="Saw J.H."/>
            <person name="Jorgensen S.L."/>
            <person name="Zaremba-Niedzwiedzka K."/>
            <person name="Martijn J."/>
            <person name="Lind A.E."/>
            <person name="van Eijk R."/>
            <person name="Schleper C."/>
            <person name="Guy L."/>
            <person name="Ettema T.J."/>
        </authorList>
    </citation>
    <scope>NUCLEOTIDE SEQUENCE</scope>
</reference>
<feature type="non-terminal residue" evidence="1">
    <location>
        <position position="23"/>
    </location>
</feature>